<comment type="caution">
    <text evidence="1">The sequence shown here is derived from an EMBL/GenBank/DDBJ whole genome shotgun (WGS) entry which is preliminary data.</text>
</comment>
<dbReference type="AlphaFoldDB" id="A0A9Q3U9Y7"/>
<dbReference type="Proteomes" id="UP000726777">
    <property type="component" value="Unassembled WGS sequence"/>
</dbReference>
<reference evidence="1" key="1">
    <citation type="submission" date="2020-09" db="EMBL/GenBank/DDBJ databases">
        <title>Genome sequence of Vibrio parahaemolyticus isolates.</title>
        <authorList>
            <person name="Hammerl J.A."/>
            <person name="Strauch E."/>
        </authorList>
    </citation>
    <scope>NUCLEOTIDE SEQUENCE</scope>
    <source>
        <strain evidence="1">17-VB00146</strain>
    </source>
</reference>
<proteinExistence type="predicted"/>
<dbReference type="EMBL" id="JACVHL010000002">
    <property type="protein sequence ID" value="MCC3804007.1"/>
    <property type="molecule type" value="Genomic_DNA"/>
</dbReference>
<evidence type="ECO:0000313" key="1">
    <source>
        <dbReference type="EMBL" id="MCC3804007.1"/>
    </source>
</evidence>
<protein>
    <submittedName>
        <fullName evidence="1">Uncharacterized protein</fullName>
    </submittedName>
</protein>
<accession>A0A9Q3U9Y7</accession>
<evidence type="ECO:0000313" key="2">
    <source>
        <dbReference type="Proteomes" id="UP000726777"/>
    </source>
</evidence>
<dbReference type="RefSeq" id="WP_228085680.1">
    <property type="nucleotide sequence ID" value="NZ_JACVHL010000002.1"/>
</dbReference>
<sequence length="105" mass="11992">MKIKIENVSASGQTKSILVVKTQEVIDLIECFTEYKLTEKQTELVTGIVVQLRNRQRDFTMVNLIAEFDAIEELESLSCMIQNTLGIGPNYRSLFKKGQINEIDH</sequence>
<organism evidence="1 2">
    <name type="scientific">Vibrio parahaemolyticus</name>
    <dbReference type="NCBI Taxonomy" id="670"/>
    <lineage>
        <taxon>Bacteria</taxon>
        <taxon>Pseudomonadati</taxon>
        <taxon>Pseudomonadota</taxon>
        <taxon>Gammaproteobacteria</taxon>
        <taxon>Vibrionales</taxon>
        <taxon>Vibrionaceae</taxon>
        <taxon>Vibrio</taxon>
    </lineage>
</organism>
<gene>
    <name evidence="1" type="ORF">IB292_03040</name>
</gene>
<name>A0A9Q3U9Y7_VIBPH</name>